<protein>
    <recommendedName>
        <fullName evidence="5">Metallo-beta-lactamase domain-containing protein</fullName>
    </recommendedName>
</protein>
<evidence type="ECO:0000256" key="1">
    <source>
        <dbReference type="ARBA" id="ARBA00007749"/>
    </source>
</evidence>
<dbReference type="InterPro" id="IPR051013">
    <property type="entry name" value="MBL_superfamily_lactonases"/>
</dbReference>
<dbReference type="EMBL" id="CP144105">
    <property type="protein sequence ID" value="WWC91213.1"/>
    <property type="molecule type" value="Genomic_DNA"/>
</dbReference>
<evidence type="ECO:0000313" key="7">
    <source>
        <dbReference type="Proteomes" id="UP001355207"/>
    </source>
</evidence>
<keyword evidence="3" id="KW-0378">Hydrolase</keyword>
<accession>A0AAX4K3A2</accession>
<dbReference type="GO" id="GO:0016787">
    <property type="term" value="F:hydrolase activity"/>
    <property type="evidence" value="ECO:0007669"/>
    <property type="project" value="UniProtKB-KW"/>
</dbReference>
<dbReference type="InterPro" id="IPR001279">
    <property type="entry name" value="Metallo-B-lactamas"/>
</dbReference>
<dbReference type="PANTHER" id="PTHR42978:SF5">
    <property type="entry name" value="METALLO-BETA-LACTAMASE DOMAIN-CONTAINING PROTEIN"/>
    <property type="match status" value="1"/>
</dbReference>
<reference evidence="6 7" key="1">
    <citation type="submission" date="2024-01" db="EMBL/GenBank/DDBJ databases">
        <title>Comparative genomics of Cryptococcus and Kwoniella reveals pathogenesis evolution and contrasting modes of karyotype evolution via chromosome fusion or intercentromeric recombination.</title>
        <authorList>
            <person name="Coelho M.A."/>
            <person name="David-Palma M."/>
            <person name="Shea T."/>
            <person name="Bowers K."/>
            <person name="McGinley-Smith S."/>
            <person name="Mohammad A.W."/>
            <person name="Gnirke A."/>
            <person name="Yurkov A.M."/>
            <person name="Nowrousian M."/>
            <person name="Sun S."/>
            <person name="Cuomo C.A."/>
            <person name="Heitman J."/>
        </authorList>
    </citation>
    <scope>NUCLEOTIDE SEQUENCE [LARGE SCALE GENOMIC DNA]</scope>
    <source>
        <strain evidence="6 7">CBS 6074</strain>
    </source>
</reference>
<dbReference type="Gene3D" id="3.60.15.10">
    <property type="entry name" value="Ribonuclease Z/Hydroxyacylglutathione hydrolase-like"/>
    <property type="match status" value="2"/>
</dbReference>
<dbReference type="Proteomes" id="UP001355207">
    <property type="component" value="Chromosome 8"/>
</dbReference>
<keyword evidence="2" id="KW-0479">Metal-binding</keyword>
<proteinExistence type="inferred from homology"/>
<keyword evidence="4" id="KW-0862">Zinc</keyword>
<organism evidence="6 7">
    <name type="scientific">Kwoniella dendrophila CBS 6074</name>
    <dbReference type="NCBI Taxonomy" id="1295534"/>
    <lineage>
        <taxon>Eukaryota</taxon>
        <taxon>Fungi</taxon>
        <taxon>Dikarya</taxon>
        <taxon>Basidiomycota</taxon>
        <taxon>Agaricomycotina</taxon>
        <taxon>Tremellomycetes</taxon>
        <taxon>Tremellales</taxon>
        <taxon>Cryptococcaceae</taxon>
        <taxon>Kwoniella</taxon>
    </lineage>
</organism>
<dbReference type="GeneID" id="91096825"/>
<evidence type="ECO:0000313" key="6">
    <source>
        <dbReference type="EMBL" id="WWC91213.1"/>
    </source>
</evidence>
<name>A0AAX4K3A2_9TREE</name>
<keyword evidence="7" id="KW-1185">Reference proteome</keyword>
<dbReference type="InterPro" id="IPR036866">
    <property type="entry name" value="RibonucZ/Hydroxyglut_hydro"/>
</dbReference>
<dbReference type="PANTHER" id="PTHR42978">
    <property type="entry name" value="QUORUM-QUENCHING LACTONASE YTNP-RELATED-RELATED"/>
    <property type="match status" value="1"/>
</dbReference>
<dbReference type="GO" id="GO:0046872">
    <property type="term" value="F:metal ion binding"/>
    <property type="evidence" value="ECO:0007669"/>
    <property type="project" value="UniProtKB-KW"/>
</dbReference>
<dbReference type="SUPFAM" id="SSF56281">
    <property type="entry name" value="Metallo-hydrolase/oxidoreductase"/>
    <property type="match status" value="1"/>
</dbReference>
<dbReference type="AlphaFoldDB" id="A0AAX4K3A2"/>
<evidence type="ECO:0000256" key="4">
    <source>
        <dbReference type="ARBA" id="ARBA00022833"/>
    </source>
</evidence>
<comment type="similarity">
    <text evidence="1">Belongs to the metallo-beta-lactamase superfamily.</text>
</comment>
<dbReference type="RefSeq" id="XP_066077976.1">
    <property type="nucleotide sequence ID" value="XM_066221879.1"/>
</dbReference>
<feature type="domain" description="Metallo-beta-lactamase" evidence="5">
    <location>
        <begin position="50"/>
        <end position="124"/>
    </location>
</feature>
<evidence type="ECO:0000256" key="2">
    <source>
        <dbReference type="ARBA" id="ARBA00022723"/>
    </source>
</evidence>
<evidence type="ECO:0000256" key="3">
    <source>
        <dbReference type="ARBA" id="ARBA00022801"/>
    </source>
</evidence>
<evidence type="ECO:0000259" key="5">
    <source>
        <dbReference type="Pfam" id="PF00753"/>
    </source>
</evidence>
<gene>
    <name evidence="6" type="ORF">L201_006155</name>
</gene>
<dbReference type="Pfam" id="PF00753">
    <property type="entry name" value="Lactamase_B"/>
    <property type="match status" value="1"/>
</dbReference>
<sequence>MSDKYTQDDPRFNQFLPTLTPVSLLLSSDVISPTTMLTSFDLGEEKSQIPCHSMLIEKGDEALLSDLGLREDVENFTPFLHNTLLKVFGTASAPHPIAQLKESGYKLDRLKAVIISHKHFDHSILAYTFIVIILGLGSLKSIGPGYPKDPNGQWETSWLEKYKFIELPKVETAGAWSGDIAEVSAEKEKKWERLGCFEHAVDWFGDGSFWLIDAPGHCCGHIMALCRVTTQPDTYVLLAGDAAHHQTMYLPVPTSEGDFRSPKPVINGKVQFAEDPIKATFVVGQLTRMTQEDNVMVILAHEKEVKDVVDYHPNDIAKWKEMGWKEQKERKVTEDAIRRAG</sequence>